<keyword evidence="1" id="KW-0812">Transmembrane</keyword>
<evidence type="ECO:0000313" key="3">
    <source>
        <dbReference type="EMBL" id="GLH97512.1"/>
    </source>
</evidence>
<gene>
    <name evidence="3" type="ORF">Pa4123_27870</name>
</gene>
<evidence type="ECO:0000313" key="4">
    <source>
        <dbReference type="Proteomes" id="UP001144280"/>
    </source>
</evidence>
<accession>A0ABQ5QUG0</accession>
<evidence type="ECO:0000256" key="2">
    <source>
        <dbReference type="SAM" id="SignalP"/>
    </source>
</evidence>
<name>A0ABQ5QUG0_9ACTN</name>
<evidence type="ECO:0008006" key="5">
    <source>
        <dbReference type="Google" id="ProtNLM"/>
    </source>
</evidence>
<keyword evidence="2" id="KW-0732">Signal</keyword>
<organism evidence="3 4">
    <name type="scientific">Phytohabitans aurantiacus</name>
    <dbReference type="NCBI Taxonomy" id="3016789"/>
    <lineage>
        <taxon>Bacteria</taxon>
        <taxon>Bacillati</taxon>
        <taxon>Actinomycetota</taxon>
        <taxon>Actinomycetes</taxon>
        <taxon>Micromonosporales</taxon>
        <taxon>Micromonosporaceae</taxon>
    </lineage>
</organism>
<reference evidence="3" key="1">
    <citation type="submission" date="2022-12" db="EMBL/GenBank/DDBJ databases">
        <title>New Phytohabitans aurantiacus sp. RD004123 nov., an actinomycete isolated from soil.</title>
        <authorList>
            <person name="Triningsih D.W."/>
            <person name="Harunari E."/>
            <person name="Igarashi Y."/>
        </authorList>
    </citation>
    <scope>NUCLEOTIDE SEQUENCE</scope>
    <source>
        <strain evidence="3">RD004123</strain>
    </source>
</reference>
<feature type="transmembrane region" description="Helical" evidence="1">
    <location>
        <begin position="129"/>
        <end position="149"/>
    </location>
</feature>
<evidence type="ECO:0000256" key="1">
    <source>
        <dbReference type="SAM" id="Phobius"/>
    </source>
</evidence>
<proteinExistence type="predicted"/>
<comment type="caution">
    <text evidence="3">The sequence shown here is derived from an EMBL/GenBank/DDBJ whole genome shotgun (WGS) entry which is preliminary data.</text>
</comment>
<feature type="signal peptide" evidence="2">
    <location>
        <begin position="1"/>
        <end position="22"/>
    </location>
</feature>
<keyword evidence="1" id="KW-1133">Transmembrane helix</keyword>
<dbReference type="EMBL" id="BSDI01000011">
    <property type="protein sequence ID" value="GLH97512.1"/>
    <property type="molecule type" value="Genomic_DNA"/>
</dbReference>
<keyword evidence="1" id="KW-0472">Membrane</keyword>
<protein>
    <recommendedName>
        <fullName evidence="5">Gram-positive cocci surface proteins LPxTG domain-containing protein</fullName>
    </recommendedName>
</protein>
<keyword evidence="4" id="KW-1185">Reference proteome</keyword>
<sequence>MKVAAFLLAAAVVLVTGAPARAAAATLKLTPSTVQAGYLVGIEATCTDNTKSVTVKSDAFGEVTVQPQGQKLTAAVTVPKAAKPGEYDVTLTCADDSTTAELNVLAAVEPSHGPATGFGGMAGGGTGTLLLTAGLAALAAAAALALVTVRRRRA</sequence>
<dbReference type="Proteomes" id="UP001144280">
    <property type="component" value="Unassembled WGS sequence"/>
</dbReference>
<feature type="chain" id="PRO_5045986765" description="Gram-positive cocci surface proteins LPxTG domain-containing protein" evidence="2">
    <location>
        <begin position="23"/>
        <end position="154"/>
    </location>
</feature>